<evidence type="ECO:0008006" key="4">
    <source>
        <dbReference type="Google" id="ProtNLM"/>
    </source>
</evidence>
<accession>A0A1G7VIP3</accession>
<name>A0A1G7VIP3_9FLAO</name>
<evidence type="ECO:0000313" key="3">
    <source>
        <dbReference type="Proteomes" id="UP000199274"/>
    </source>
</evidence>
<gene>
    <name evidence="2" type="ORF">SAMN04488062_10125</name>
</gene>
<feature type="transmembrane region" description="Helical" evidence="1">
    <location>
        <begin position="41"/>
        <end position="62"/>
    </location>
</feature>
<dbReference type="OrthoDB" id="1368146at2"/>
<dbReference type="RefSeq" id="WP_091253501.1">
    <property type="nucleotide sequence ID" value="NZ_FNDB01000001.1"/>
</dbReference>
<keyword evidence="1" id="KW-0812">Transmembrane</keyword>
<keyword evidence="1" id="KW-1133">Transmembrane helix</keyword>
<proteinExistence type="predicted"/>
<dbReference type="STRING" id="178355.SAMN04488062_10125"/>
<feature type="transmembrane region" description="Helical" evidence="1">
    <location>
        <begin position="12"/>
        <end position="29"/>
    </location>
</feature>
<evidence type="ECO:0000256" key="1">
    <source>
        <dbReference type="SAM" id="Phobius"/>
    </source>
</evidence>
<keyword evidence="1" id="KW-0472">Membrane</keyword>
<protein>
    <recommendedName>
        <fullName evidence="4">Solute:sodium symporter small subunit</fullName>
    </recommendedName>
</protein>
<evidence type="ECO:0000313" key="2">
    <source>
        <dbReference type="EMBL" id="SDG59614.1"/>
    </source>
</evidence>
<dbReference type="EMBL" id="FNDB01000001">
    <property type="protein sequence ID" value="SDG59614.1"/>
    <property type="molecule type" value="Genomic_DNA"/>
</dbReference>
<sequence length="71" mass="8496">MSERWKYQIKTGLPWGVFMTVFMILFEIKEVSFIDQVSKPFFYFKAVAYILLGIFVLGYSSWKSKIKRQTK</sequence>
<dbReference type="Proteomes" id="UP000199274">
    <property type="component" value="Unassembled WGS sequence"/>
</dbReference>
<keyword evidence="3" id="KW-1185">Reference proteome</keyword>
<organism evidence="2 3">
    <name type="scientific">Flavobacterium omnivorum</name>
    <dbReference type="NCBI Taxonomy" id="178355"/>
    <lineage>
        <taxon>Bacteria</taxon>
        <taxon>Pseudomonadati</taxon>
        <taxon>Bacteroidota</taxon>
        <taxon>Flavobacteriia</taxon>
        <taxon>Flavobacteriales</taxon>
        <taxon>Flavobacteriaceae</taxon>
        <taxon>Flavobacterium</taxon>
    </lineage>
</organism>
<reference evidence="3" key="1">
    <citation type="submission" date="2016-10" db="EMBL/GenBank/DDBJ databases">
        <authorList>
            <person name="Varghese N."/>
            <person name="Submissions S."/>
        </authorList>
    </citation>
    <scope>NUCLEOTIDE SEQUENCE [LARGE SCALE GENOMIC DNA]</scope>
    <source>
        <strain evidence="3">CGMCC 1.2747</strain>
    </source>
</reference>
<dbReference type="AlphaFoldDB" id="A0A1G7VIP3"/>